<feature type="repeat" description="WD" evidence="6">
    <location>
        <begin position="721"/>
        <end position="759"/>
    </location>
</feature>
<evidence type="ECO:0000256" key="1">
    <source>
        <dbReference type="ARBA" id="ARBA00022491"/>
    </source>
</evidence>
<dbReference type="InterPro" id="IPR036322">
    <property type="entry name" value="WD40_repeat_dom_sf"/>
</dbReference>
<feature type="region of interest" description="Disordered" evidence="7">
    <location>
        <begin position="110"/>
        <end position="133"/>
    </location>
</feature>
<dbReference type="CDD" id="cd00200">
    <property type="entry name" value="WD40"/>
    <property type="match status" value="1"/>
</dbReference>
<evidence type="ECO:0000313" key="9">
    <source>
        <dbReference type="EMBL" id="KAL2277888.1"/>
    </source>
</evidence>
<evidence type="ECO:0000256" key="2">
    <source>
        <dbReference type="ARBA" id="ARBA00022574"/>
    </source>
</evidence>
<dbReference type="PROSITE" id="PS50082">
    <property type="entry name" value="WD_REPEATS_2"/>
    <property type="match status" value="6"/>
</dbReference>
<evidence type="ECO:0000256" key="6">
    <source>
        <dbReference type="PROSITE-ProRule" id="PRU00221"/>
    </source>
</evidence>
<dbReference type="PRINTS" id="PR01217">
    <property type="entry name" value="PRICHEXTENSN"/>
</dbReference>
<feature type="compositionally biased region" description="Basic residues" evidence="7">
    <location>
        <begin position="1"/>
        <end position="10"/>
    </location>
</feature>
<feature type="compositionally biased region" description="Pro residues" evidence="7">
    <location>
        <begin position="302"/>
        <end position="324"/>
    </location>
</feature>
<organism evidence="9 10">
    <name type="scientific">Diaporthe vaccinii</name>
    <dbReference type="NCBI Taxonomy" id="105482"/>
    <lineage>
        <taxon>Eukaryota</taxon>
        <taxon>Fungi</taxon>
        <taxon>Dikarya</taxon>
        <taxon>Ascomycota</taxon>
        <taxon>Pezizomycotina</taxon>
        <taxon>Sordariomycetes</taxon>
        <taxon>Sordariomycetidae</taxon>
        <taxon>Diaporthales</taxon>
        <taxon>Diaporthaceae</taxon>
        <taxon>Diaporthe</taxon>
        <taxon>Diaporthe eres species complex</taxon>
    </lineage>
</organism>
<sequence length="759" mass="81338">MPRSHPHATRARPPGPPGAQAGLGSGSLKSVVRACFLLPQSRAPLLFSSSAPALLPPSSTTRHDKTQSKLGSEGDFFISDHLAAAQPFHPPDVVINRRWSSPSHRLREKTIEKPALGSQSHKDSAPTTTNAGPVAIPAVVNSSTHNRGVAAMSMYPHRGMGGVPPGGNGASRLNELLDNIRSEFETQVRQCENYEHQIQTQVNEMQLVREKVYAMEQTHMALKQKFEEEVTHLRRQLEQARGGAPQGAMVGPPPHQGPPQAPPPAIGMGTNAFSAIMSGQGGQGGPIPPPPPPPQEQQGPPHQMPQPPLGLQGPPPPPPPPSQAPPFQQQYQGPAPGGFPSQPPQSTASPGPGKRGGPGRPPAGGPATPQINTPIPYPGPGGPGQSPQVGTHPTPDHARMAQPHHPPNNALGDLDVERLAPQHKKARDDWFVVFNPTVPRMLDVDLVHTLAHESVVCCVRFSMDGKYVATGCNKSAQIYDIVSGDKICVLQDDNADTGGDLYIRSVCFSPDGKYLATGAEDKLIRVWDIQSRTIRNTFSGHEQDIYSLDFSRDGRTIASGSGDRTVRLWDIETSNSVLTLTIEDGVTTVAISPDCRLVAAGSLDKSVRVWDIATGHLVERLEGPDGHKDSVYSVAFSPSGKDLVSGSLDRTIKMWELSSSRPGQMNQAPPKGGRCVKTFEGHRDFVLSVALTPDAQWVMSGSKDRGVQFWDPRTGNTQVMLQGHKNSVISVAPSPTGNYFATGSGDMRARIWSYTRTGP</sequence>
<protein>
    <recommendedName>
        <fullName evidence="8">Transcriptional repressor Tup1 N-terminal domain-containing protein</fullName>
    </recommendedName>
</protein>
<dbReference type="SMART" id="SM00320">
    <property type="entry name" value="WD40"/>
    <property type="match status" value="7"/>
</dbReference>
<feature type="compositionally biased region" description="Pro residues" evidence="7">
    <location>
        <begin position="286"/>
        <end position="295"/>
    </location>
</feature>
<evidence type="ECO:0000256" key="5">
    <source>
        <dbReference type="ARBA" id="ARBA00023163"/>
    </source>
</evidence>
<feature type="repeat" description="WD" evidence="6">
    <location>
        <begin position="679"/>
        <end position="720"/>
    </location>
</feature>
<dbReference type="SUPFAM" id="SSF50978">
    <property type="entry name" value="WD40 repeat-like"/>
    <property type="match status" value="1"/>
</dbReference>
<dbReference type="Pfam" id="PF00400">
    <property type="entry name" value="WD40"/>
    <property type="match status" value="7"/>
</dbReference>
<dbReference type="PANTHER" id="PTHR19848">
    <property type="entry name" value="WD40 REPEAT PROTEIN"/>
    <property type="match status" value="1"/>
</dbReference>
<feature type="compositionally biased region" description="Pro residues" evidence="7">
    <location>
        <begin position="251"/>
        <end position="265"/>
    </location>
</feature>
<dbReference type="EMBL" id="JBAWTH010000093">
    <property type="protein sequence ID" value="KAL2277888.1"/>
    <property type="molecule type" value="Genomic_DNA"/>
</dbReference>
<dbReference type="InterPro" id="IPR020472">
    <property type="entry name" value="WD40_PAC1"/>
</dbReference>
<evidence type="ECO:0000256" key="4">
    <source>
        <dbReference type="ARBA" id="ARBA00023015"/>
    </source>
</evidence>
<dbReference type="InterPro" id="IPR001680">
    <property type="entry name" value="WD40_rpt"/>
</dbReference>
<feature type="domain" description="Transcriptional repressor Tup1 N-terminal" evidence="8">
    <location>
        <begin position="172"/>
        <end position="240"/>
    </location>
</feature>
<name>A0ABR4E637_9PEZI</name>
<comment type="caution">
    <text evidence="9">The sequence shown here is derived from an EMBL/GenBank/DDBJ whole genome shotgun (WGS) entry which is preliminary data.</text>
</comment>
<dbReference type="PRINTS" id="PR00320">
    <property type="entry name" value="GPROTEINBRPT"/>
</dbReference>
<evidence type="ECO:0000256" key="7">
    <source>
        <dbReference type="SAM" id="MobiDB-lite"/>
    </source>
</evidence>
<dbReference type="InterPro" id="IPR019775">
    <property type="entry name" value="WD40_repeat_CS"/>
</dbReference>
<evidence type="ECO:0000259" key="8">
    <source>
        <dbReference type="Pfam" id="PF08581"/>
    </source>
</evidence>
<dbReference type="PROSITE" id="PS50294">
    <property type="entry name" value="WD_REPEATS_REGION"/>
    <property type="match status" value="6"/>
</dbReference>
<evidence type="ECO:0000256" key="3">
    <source>
        <dbReference type="ARBA" id="ARBA00022737"/>
    </source>
</evidence>
<feature type="repeat" description="WD" evidence="6">
    <location>
        <begin position="586"/>
        <end position="620"/>
    </location>
</feature>
<dbReference type="InterPro" id="IPR015943">
    <property type="entry name" value="WD40/YVTN_repeat-like_dom_sf"/>
</dbReference>
<gene>
    <name evidence="9" type="ORF">FJTKL_15168</name>
</gene>
<feature type="repeat" description="WD" evidence="6">
    <location>
        <begin position="503"/>
        <end position="537"/>
    </location>
</feature>
<dbReference type="Proteomes" id="UP001600888">
    <property type="component" value="Unassembled WGS sequence"/>
</dbReference>
<keyword evidence="2 6" id="KW-0853">WD repeat</keyword>
<keyword evidence="4" id="KW-0805">Transcription regulation</keyword>
<dbReference type="PANTHER" id="PTHR19848:SF8">
    <property type="entry name" value="F-BOX AND WD REPEAT DOMAIN CONTAINING 7"/>
    <property type="match status" value="1"/>
</dbReference>
<feature type="region of interest" description="Disordered" evidence="7">
    <location>
        <begin position="49"/>
        <end position="72"/>
    </location>
</feature>
<proteinExistence type="predicted"/>
<feature type="compositionally biased region" description="Low complexity" evidence="7">
    <location>
        <begin position="325"/>
        <end position="340"/>
    </location>
</feature>
<dbReference type="Gene3D" id="1.20.5.340">
    <property type="match status" value="1"/>
</dbReference>
<dbReference type="PROSITE" id="PS00678">
    <property type="entry name" value="WD_REPEATS_1"/>
    <property type="match status" value="4"/>
</dbReference>
<keyword evidence="10" id="KW-1185">Reference proteome</keyword>
<accession>A0ABR4E637</accession>
<keyword evidence="3" id="KW-0677">Repeat</keyword>
<feature type="repeat" description="WD" evidence="6">
    <location>
        <begin position="624"/>
        <end position="665"/>
    </location>
</feature>
<feature type="repeat" description="WD" evidence="6">
    <location>
        <begin position="538"/>
        <end position="579"/>
    </location>
</feature>
<feature type="region of interest" description="Disordered" evidence="7">
    <location>
        <begin position="236"/>
        <end position="413"/>
    </location>
</feature>
<keyword evidence="5" id="KW-0804">Transcription</keyword>
<feature type="region of interest" description="Disordered" evidence="7">
    <location>
        <begin position="1"/>
        <end position="24"/>
    </location>
</feature>
<keyword evidence="1" id="KW-0678">Repressor</keyword>
<dbReference type="Gene3D" id="2.130.10.10">
    <property type="entry name" value="YVTN repeat-like/Quinoprotein amine dehydrogenase"/>
    <property type="match status" value="1"/>
</dbReference>
<evidence type="ECO:0000313" key="10">
    <source>
        <dbReference type="Proteomes" id="UP001600888"/>
    </source>
</evidence>
<feature type="compositionally biased region" description="Low complexity" evidence="7">
    <location>
        <begin position="49"/>
        <end position="59"/>
    </location>
</feature>
<dbReference type="InterPro" id="IPR013890">
    <property type="entry name" value="Tscrpt_rep_Tup1_N"/>
</dbReference>
<dbReference type="Pfam" id="PF08581">
    <property type="entry name" value="Tup_N"/>
    <property type="match status" value="1"/>
</dbReference>
<reference evidence="9 10" key="1">
    <citation type="submission" date="2024-03" db="EMBL/GenBank/DDBJ databases">
        <title>A high-quality draft genome sequence of Diaporthe vaccinii, a causative agent of upright dieback and viscid rot disease in cranberry plants.</title>
        <authorList>
            <person name="Sarrasin M."/>
            <person name="Lang B.F."/>
            <person name="Burger G."/>
        </authorList>
    </citation>
    <scope>NUCLEOTIDE SEQUENCE [LARGE SCALE GENOMIC DNA]</scope>
    <source>
        <strain evidence="9 10">IS7</strain>
    </source>
</reference>